<keyword evidence="2" id="KW-1185">Reference proteome</keyword>
<dbReference type="AlphaFoldDB" id="A0A423VHL2"/>
<sequence>MDELKAALEEELHVYSSRRDLSTVLARFRIDCANSEEGRRNPYNSFQSVIRYCPKSVKFDVADAHKGGIACRFLDLVDRLPIPEELNQEFDDIRRDLKRWIHTRKVEEMIQWYSQSGGVTLHAIEARRRRVGWGDEETETMKYQLQSKALQLVWEYNGCIRAVRQAYGRTLLTDSLHLTSGMSAAK</sequence>
<dbReference type="InParanoid" id="A0A423VHL2"/>
<dbReference type="EMBL" id="LKEB01000098">
    <property type="protein sequence ID" value="ROV90403.1"/>
    <property type="molecule type" value="Genomic_DNA"/>
</dbReference>
<evidence type="ECO:0000313" key="2">
    <source>
        <dbReference type="Proteomes" id="UP000285146"/>
    </source>
</evidence>
<reference evidence="1 2" key="1">
    <citation type="submission" date="2015-09" db="EMBL/GenBank/DDBJ databases">
        <title>Host preference determinants of Valsa canker pathogens revealed by comparative genomics.</title>
        <authorList>
            <person name="Yin Z."/>
            <person name="Huang L."/>
        </authorList>
    </citation>
    <scope>NUCLEOTIDE SEQUENCE [LARGE SCALE GENOMIC DNA]</scope>
    <source>
        <strain evidence="1 2">SXYLt</strain>
    </source>
</reference>
<name>A0A423VHL2_9PEZI</name>
<protein>
    <submittedName>
        <fullName evidence="1">Uncharacterized protein</fullName>
    </submittedName>
</protein>
<evidence type="ECO:0000313" key="1">
    <source>
        <dbReference type="EMBL" id="ROV90403.1"/>
    </source>
</evidence>
<dbReference type="Proteomes" id="UP000285146">
    <property type="component" value="Unassembled WGS sequence"/>
</dbReference>
<proteinExistence type="predicted"/>
<accession>A0A423VHL2</accession>
<organism evidence="1 2">
    <name type="scientific">Cytospora leucostoma</name>
    <dbReference type="NCBI Taxonomy" id="1230097"/>
    <lineage>
        <taxon>Eukaryota</taxon>
        <taxon>Fungi</taxon>
        <taxon>Dikarya</taxon>
        <taxon>Ascomycota</taxon>
        <taxon>Pezizomycotina</taxon>
        <taxon>Sordariomycetes</taxon>
        <taxon>Sordariomycetidae</taxon>
        <taxon>Diaporthales</taxon>
        <taxon>Cytosporaceae</taxon>
        <taxon>Cytospora</taxon>
    </lineage>
</organism>
<gene>
    <name evidence="1" type="ORF">VPNG_10020</name>
</gene>
<comment type="caution">
    <text evidence="1">The sequence shown here is derived from an EMBL/GenBank/DDBJ whole genome shotgun (WGS) entry which is preliminary data.</text>
</comment>